<dbReference type="Gene3D" id="1.25.40.10">
    <property type="entry name" value="Tetratricopeptide repeat domain"/>
    <property type="match status" value="1"/>
</dbReference>
<keyword evidence="3" id="KW-0732">Signal</keyword>
<accession>A0A812U8L6</accession>
<dbReference type="InterPro" id="IPR011990">
    <property type="entry name" value="TPR-like_helical_dom_sf"/>
</dbReference>
<dbReference type="Proteomes" id="UP000604046">
    <property type="component" value="Unassembled WGS sequence"/>
</dbReference>
<keyword evidence="5" id="KW-1185">Reference proteome</keyword>
<dbReference type="PROSITE" id="PS51257">
    <property type="entry name" value="PROKAR_LIPOPROTEIN"/>
    <property type="match status" value="1"/>
</dbReference>
<dbReference type="InterPro" id="IPR002885">
    <property type="entry name" value="PPR_rpt"/>
</dbReference>
<dbReference type="PANTHER" id="PTHR47447:SF17">
    <property type="entry name" value="OS12G0638900 PROTEIN"/>
    <property type="match status" value="1"/>
</dbReference>
<feature type="chain" id="PRO_5032552282" evidence="3">
    <location>
        <begin position="28"/>
        <end position="343"/>
    </location>
</feature>
<evidence type="ECO:0000256" key="3">
    <source>
        <dbReference type="SAM" id="SignalP"/>
    </source>
</evidence>
<evidence type="ECO:0000256" key="1">
    <source>
        <dbReference type="ARBA" id="ARBA00022737"/>
    </source>
</evidence>
<keyword evidence="1" id="KW-0677">Repeat</keyword>
<feature type="signal peptide" evidence="3">
    <location>
        <begin position="1"/>
        <end position="27"/>
    </location>
</feature>
<protein>
    <submittedName>
        <fullName evidence="4">P67 protein</fullName>
    </submittedName>
</protein>
<gene>
    <name evidence="4" type="primary">P67</name>
    <name evidence="4" type="ORF">SNAT2548_LOCUS31317</name>
</gene>
<dbReference type="PROSITE" id="PS51375">
    <property type="entry name" value="PPR"/>
    <property type="match status" value="1"/>
</dbReference>
<dbReference type="AlphaFoldDB" id="A0A812U8L6"/>
<proteinExistence type="predicted"/>
<evidence type="ECO:0000256" key="2">
    <source>
        <dbReference type="PROSITE-ProRule" id="PRU00708"/>
    </source>
</evidence>
<feature type="repeat" description="PPR" evidence="2">
    <location>
        <begin position="198"/>
        <end position="234"/>
    </location>
</feature>
<dbReference type="PANTHER" id="PTHR47447">
    <property type="entry name" value="OS03G0856100 PROTEIN"/>
    <property type="match status" value="1"/>
</dbReference>
<reference evidence="4" key="1">
    <citation type="submission" date="2021-02" db="EMBL/GenBank/DDBJ databases">
        <authorList>
            <person name="Dougan E. K."/>
            <person name="Rhodes N."/>
            <person name="Thang M."/>
            <person name="Chan C."/>
        </authorList>
    </citation>
    <scope>NUCLEOTIDE SEQUENCE</scope>
</reference>
<name>A0A812U8L6_9DINO</name>
<evidence type="ECO:0000313" key="4">
    <source>
        <dbReference type="EMBL" id="CAE7556803.1"/>
    </source>
</evidence>
<organism evidence="4 5">
    <name type="scientific">Symbiodinium natans</name>
    <dbReference type="NCBI Taxonomy" id="878477"/>
    <lineage>
        <taxon>Eukaryota</taxon>
        <taxon>Sar</taxon>
        <taxon>Alveolata</taxon>
        <taxon>Dinophyceae</taxon>
        <taxon>Suessiales</taxon>
        <taxon>Symbiodiniaceae</taxon>
        <taxon>Symbiodinium</taxon>
    </lineage>
</organism>
<dbReference type="EMBL" id="CAJNDS010002652">
    <property type="protein sequence ID" value="CAE7556803.1"/>
    <property type="molecule type" value="Genomic_DNA"/>
</dbReference>
<evidence type="ECO:0000313" key="5">
    <source>
        <dbReference type="Proteomes" id="UP000604046"/>
    </source>
</evidence>
<sequence length="343" mass="37811">MTCGHARARHISGALLLCACISGISFSFPRQSSPSLYREKVGQSWSVKVDPQALGSRRVSREESELTWNIATAGKKGDWFKVSRQFRSYTGSAPGVYAAAMQAAYRCGKQAEAAKIYHKFRSLPACELNKVVLHLALKIFGKLHNVDMVQQIWKEAADRKWIDKLFAGARIDAAAEVGDIAGAAQILDYMITNTLQTDSIVFNSAINACKNANPPSHSGARYLYDQMLARGLQPCVSTFTNLVRAHTGASLDKIQHVRADMKFRGVPANRMFLESYVAAVFGTGKATPRDESELARELKALGDDRLRELRSVLDEVHSLGVTTKLSKYVLKVLHKVLSGSTEY</sequence>
<comment type="caution">
    <text evidence="4">The sequence shown here is derived from an EMBL/GenBank/DDBJ whole genome shotgun (WGS) entry which is preliminary data.</text>
</comment>